<dbReference type="EMBL" id="PFBX01000037">
    <property type="protein sequence ID" value="PIT87320.1"/>
    <property type="molecule type" value="Genomic_DNA"/>
</dbReference>
<protein>
    <recommendedName>
        <fullName evidence="4">PEP-utilising enzyme mobile domain-containing protein</fullName>
    </recommendedName>
</protein>
<sequence>MLDLTNFNWEKYVGRRQPPLRGELALRGVLEWFKDHGFERDFSHLYIYFSRPTADKGIISDHYISLELKNQAVKDFENKIKNNIDYAYRFLDDLANKTKQLDEFSRGLEAKKDFTSQELPDLFSEFCRQWQDFGPNLYIFLLVSEAVENIILQKHIDDQTARTKLLKQVSSQARSEFFEENDLKSFTDSQENFFDPSDPYIQLLVALTEYRDKRKIVYEDSWYKYSDKFFQALERQIGLGDKLGFVSSANIAKILRGGDMGFELEFPSIVYAQNGEIKFEYGAKVKELQDKIQRSTIDFKGELKGNAANAGLARGKVRLVEPHVANQEFLDGEILVTRMTTPDLMPLIRRAAAIVTDEGGITCHAAIVSRELDVPCIIGAKYATQVFQTGDLIEVNANRGIVRKK</sequence>
<name>A0A2M6W3M2_9BACT</name>
<dbReference type="PROSITE" id="PS00370">
    <property type="entry name" value="PEP_ENZYMES_PHOS_SITE"/>
    <property type="match status" value="1"/>
</dbReference>
<dbReference type="GO" id="GO:0008986">
    <property type="term" value="F:pyruvate, water dikinase activity"/>
    <property type="evidence" value="ECO:0007669"/>
    <property type="project" value="InterPro"/>
</dbReference>
<evidence type="ECO:0000256" key="3">
    <source>
        <dbReference type="ARBA" id="ARBA00022840"/>
    </source>
</evidence>
<dbReference type="InterPro" id="IPR006319">
    <property type="entry name" value="PEP_synth"/>
</dbReference>
<dbReference type="Proteomes" id="UP000231183">
    <property type="component" value="Unassembled WGS sequence"/>
</dbReference>
<proteinExistence type="inferred from homology"/>
<dbReference type="InterPro" id="IPR008279">
    <property type="entry name" value="PEP-util_enz_mobile_dom"/>
</dbReference>
<dbReference type="PANTHER" id="PTHR43030:SF1">
    <property type="entry name" value="PHOSPHOENOLPYRUVATE SYNTHASE"/>
    <property type="match status" value="1"/>
</dbReference>
<evidence type="ECO:0000256" key="1">
    <source>
        <dbReference type="ARBA" id="ARBA00007837"/>
    </source>
</evidence>
<organism evidence="5 6">
    <name type="scientific">Candidatus Magasanikbacteria bacterium CG10_big_fil_rev_8_21_14_0_10_40_10</name>
    <dbReference type="NCBI Taxonomy" id="1974648"/>
    <lineage>
        <taxon>Bacteria</taxon>
        <taxon>Candidatus Magasanikiibacteriota</taxon>
    </lineage>
</organism>
<dbReference type="Pfam" id="PF00391">
    <property type="entry name" value="PEP-utilizers"/>
    <property type="match status" value="1"/>
</dbReference>
<evidence type="ECO:0000313" key="6">
    <source>
        <dbReference type="Proteomes" id="UP000231183"/>
    </source>
</evidence>
<dbReference type="AlphaFoldDB" id="A0A2M6W3M2"/>
<dbReference type="InterPro" id="IPR036637">
    <property type="entry name" value="Phosphohistidine_dom_sf"/>
</dbReference>
<evidence type="ECO:0000256" key="2">
    <source>
        <dbReference type="ARBA" id="ARBA00022741"/>
    </source>
</evidence>
<dbReference type="Gene3D" id="3.50.30.10">
    <property type="entry name" value="Phosphohistidine domain"/>
    <property type="match status" value="1"/>
</dbReference>
<reference evidence="6" key="1">
    <citation type="submission" date="2017-09" db="EMBL/GenBank/DDBJ databases">
        <title>Depth-based differentiation of microbial function through sediment-hosted aquifers and enrichment of novel symbionts in the deep terrestrial subsurface.</title>
        <authorList>
            <person name="Probst A.J."/>
            <person name="Ladd B."/>
            <person name="Jarett J.K."/>
            <person name="Geller-Mcgrath D.E."/>
            <person name="Sieber C.M.K."/>
            <person name="Emerson J.B."/>
            <person name="Anantharaman K."/>
            <person name="Thomas B.C."/>
            <person name="Malmstrom R."/>
            <person name="Stieglmeier M."/>
            <person name="Klingl A."/>
            <person name="Woyke T."/>
            <person name="Ryan C.M."/>
            <person name="Banfield J.F."/>
        </authorList>
    </citation>
    <scope>NUCLEOTIDE SEQUENCE [LARGE SCALE GENOMIC DNA]</scope>
</reference>
<comment type="similarity">
    <text evidence="1">Belongs to the PEP-utilizing enzyme family.</text>
</comment>
<dbReference type="SUPFAM" id="SSF52009">
    <property type="entry name" value="Phosphohistidine domain"/>
    <property type="match status" value="1"/>
</dbReference>
<accession>A0A2M6W3M2</accession>
<evidence type="ECO:0000313" key="5">
    <source>
        <dbReference type="EMBL" id="PIT87320.1"/>
    </source>
</evidence>
<keyword evidence="3" id="KW-0067">ATP-binding</keyword>
<comment type="caution">
    <text evidence="5">The sequence shown here is derived from an EMBL/GenBank/DDBJ whole genome shotgun (WGS) entry which is preliminary data.</text>
</comment>
<dbReference type="PANTHER" id="PTHR43030">
    <property type="entry name" value="PHOSPHOENOLPYRUVATE SYNTHASE"/>
    <property type="match status" value="1"/>
</dbReference>
<evidence type="ECO:0000259" key="4">
    <source>
        <dbReference type="Pfam" id="PF00391"/>
    </source>
</evidence>
<gene>
    <name evidence="5" type="ORF">COU31_03505</name>
</gene>
<feature type="domain" description="PEP-utilising enzyme mobile" evidence="4">
    <location>
        <begin position="331"/>
        <end position="400"/>
    </location>
</feature>
<dbReference type="InterPro" id="IPR018274">
    <property type="entry name" value="PEP_util_AS"/>
</dbReference>
<dbReference type="GO" id="GO:0005524">
    <property type="term" value="F:ATP binding"/>
    <property type="evidence" value="ECO:0007669"/>
    <property type="project" value="UniProtKB-KW"/>
</dbReference>
<keyword evidence="2" id="KW-0547">Nucleotide-binding</keyword>